<dbReference type="PROSITE" id="PS51163">
    <property type="entry name" value="YRDC"/>
    <property type="match status" value="1"/>
</dbReference>
<dbReference type="NCBIfam" id="TIGR00057">
    <property type="entry name" value="L-threonylcarbamoyladenylate synthase"/>
    <property type="match status" value="1"/>
</dbReference>
<dbReference type="InterPro" id="IPR006070">
    <property type="entry name" value="Sua5-like_dom"/>
</dbReference>
<dbReference type="InterPro" id="IPR017945">
    <property type="entry name" value="DHBP_synth_RibB-like_a/b_dom"/>
</dbReference>
<evidence type="ECO:0000259" key="1">
    <source>
        <dbReference type="PROSITE" id="PS51163"/>
    </source>
</evidence>
<dbReference type="EMBL" id="RCDA01000001">
    <property type="protein sequence ID" value="RLK51003.1"/>
    <property type="molecule type" value="Genomic_DNA"/>
</dbReference>
<dbReference type="Gene3D" id="3.90.870.10">
    <property type="entry name" value="DHBP synthase"/>
    <property type="match status" value="1"/>
</dbReference>
<evidence type="ECO:0000313" key="2">
    <source>
        <dbReference type="EMBL" id="RLK51003.1"/>
    </source>
</evidence>
<proteinExistence type="predicted"/>
<dbReference type="OrthoDB" id="9781656at2"/>
<dbReference type="GO" id="GO:0003725">
    <property type="term" value="F:double-stranded RNA binding"/>
    <property type="evidence" value="ECO:0007669"/>
    <property type="project" value="InterPro"/>
</dbReference>
<protein>
    <submittedName>
        <fullName evidence="2">Translation factor SUA5</fullName>
    </submittedName>
</protein>
<dbReference type="InterPro" id="IPR052532">
    <property type="entry name" value="SUA5_domain"/>
</dbReference>
<dbReference type="PANTHER" id="PTHR42828:SF3">
    <property type="entry name" value="THREONYLCARBAMOYL-AMP SYNTHASE"/>
    <property type="match status" value="1"/>
</dbReference>
<dbReference type="AlphaFoldDB" id="A0A498C6L2"/>
<dbReference type="Pfam" id="PF01300">
    <property type="entry name" value="Sua5_yciO_yrdC"/>
    <property type="match status" value="1"/>
</dbReference>
<organism evidence="2 3">
    <name type="scientific">Alkalispirillum mobile</name>
    <dbReference type="NCBI Taxonomy" id="85925"/>
    <lineage>
        <taxon>Bacteria</taxon>
        <taxon>Pseudomonadati</taxon>
        <taxon>Pseudomonadota</taxon>
        <taxon>Gammaproteobacteria</taxon>
        <taxon>Chromatiales</taxon>
        <taxon>Ectothiorhodospiraceae</taxon>
        <taxon>Alkalispirillum</taxon>
    </lineage>
</organism>
<evidence type="ECO:0000313" key="3">
    <source>
        <dbReference type="Proteomes" id="UP000275461"/>
    </source>
</evidence>
<reference evidence="2 3" key="1">
    <citation type="submission" date="2018-10" db="EMBL/GenBank/DDBJ databases">
        <title>Genomic Encyclopedia of Type Strains, Phase IV (KMG-IV): sequencing the most valuable type-strain genomes for metagenomic binning, comparative biology and taxonomic classification.</title>
        <authorList>
            <person name="Goeker M."/>
        </authorList>
    </citation>
    <scope>NUCLEOTIDE SEQUENCE [LARGE SCALE GENOMIC DNA]</scope>
    <source>
        <strain evidence="2 3">DSM 12769</strain>
    </source>
</reference>
<sequence>MSQYFEIHPVTPQARLVKRTVEIIRAGGVIAYPTDSSYALGCGIGEKQALDRIRQIRRLRADHDFALACRDLSDIGNYARLENYAYRLLKSHTPGPYTFVLKATSKVPRLLQHPKKKTIGIRVPDHPTTQAILAELGEPLMTVSLIMPDDEMPMTDPSDIRAALEHQVDAVIDGGPGGLEPSTVVDLSGDAPEVLREGAGDPSIFRA</sequence>
<gene>
    <name evidence="2" type="ORF">DFR31_0916</name>
</gene>
<dbReference type="Proteomes" id="UP000275461">
    <property type="component" value="Unassembled WGS sequence"/>
</dbReference>
<comment type="caution">
    <text evidence="2">The sequence shown here is derived from an EMBL/GenBank/DDBJ whole genome shotgun (WGS) entry which is preliminary data.</text>
</comment>
<dbReference type="PANTHER" id="PTHR42828">
    <property type="entry name" value="DHBP SYNTHASE RIBB-LIKE ALPHA/BETA DOMAIN-CONTAINING PROTEIN"/>
    <property type="match status" value="1"/>
</dbReference>
<accession>A0A498C6L2</accession>
<dbReference type="RefSeq" id="WP_121441445.1">
    <property type="nucleotide sequence ID" value="NZ_RCDA01000001.1"/>
</dbReference>
<name>A0A498C6L2_9GAMM</name>
<dbReference type="SUPFAM" id="SSF55821">
    <property type="entry name" value="YrdC/RibB"/>
    <property type="match status" value="1"/>
</dbReference>
<keyword evidence="3" id="KW-1185">Reference proteome</keyword>
<feature type="domain" description="YrdC-like" evidence="1">
    <location>
        <begin position="14"/>
        <end position="200"/>
    </location>
</feature>